<organism evidence="2 3">
    <name type="scientific">Oncorhynchus mykiss</name>
    <name type="common">Rainbow trout</name>
    <name type="synonym">Salmo gairdneri</name>
    <dbReference type="NCBI Taxonomy" id="8022"/>
    <lineage>
        <taxon>Eukaryota</taxon>
        <taxon>Metazoa</taxon>
        <taxon>Chordata</taxon>
        <taxon>Craniata</taxon>
        <taxon>Vertebrata</taxon>
        <taxon>Euteleostomi</taxon>
        <taxon>Actinopterygii</taxon>
        <taxon>Neopterygii</taxon>
        <taxon>Teleostei</taxon>
        <taxon>Protacanthopterygii</taxon>
        <taxon>Salmoniformes</taxon>
        <taxon>Salmonidae</taxon>
        <taxon>Salmoninae</taxon>
        <taxon>Oncorhynchus</taxon>
    </lineage>
</organism>
<dbReference type="AlphaFoldDB" id="A0A8C7VJW5"/>
<dbReference type="PANTHER" id="PTHR47510:SF3">
    <property type="entry name" value="ENDO_EXONUCLEASE_PHOSPHATASE DOMAIN-CONTAINING PROTEIN"/>
    <property type="match status" value="1"/>
</dbReference>
<dbReference type="GeneTree" id="ENSGT01020000230367"/>
<dbReference type="Pfam" id="PF00078">
    <property type="entry name" value="RVT_1"/>
    <property type="match status" value="1"/>
</dbReference>
<dbReference type="SUPFAM" id="SSF56672">
    <property type="entry name" value="DNA/RNA polymerases"/>
    <property type="match status" value="1"/>
</dbReference>
<sequence length="515" mass="57346">MPCDEPSNRQSLNTGLRLNHTTPAPTLVGCGRACKLLQTTKGSTAASTSLPGKLNPFYARFEASNTEACMRASAVLDDCVITLSVADVSQTFKQVNIHKAAGSDRLPGRVLRACADQLAGVFTYIFNMSLIESVIPTCFKQTTIVPVPKNTKATCLNDYRPVALTSVAMKCFERLGMAHINTIIPETLDPLQFAYRPNGSTDDAISIALHTALSHLDKRNTYVRMLFIDYSSAFNTIVPSKLITKLRILGLNTSLCNWIMDFLTGRPQVVRVCSNTSATLILNTGAPQGCMLSPLLYSLFTNNCMARHDSNTIIKFADDTTVVGLITDNDETACREEVRDLAGWCQNNNVSLNVTKTKEMIVDYRKRSTEHAPILIDGAVVEQVESFKLLGVHINNKLEWSKHTKTVMKRARQSLFPLRKLKRFGMGPEILKRFYNCNIKSILTGCITAWYGNCLVSDHKALQRVVRTAQYITGEKLPAIQDLYTRRCQRKALKIVKDPSHPSHRLFSLLPHGKW</sequence>
<keyword evidence="3" id="KW-1185">Reference proteome</keyword>
<dbReference type="CDD" id="cd01650">
    <property type="entry name" value="RT_nLTR_like"/>
    <property type="match status" value="1"/>
</dbReference>
<proteinExistence type="predicted"/>
<reference evidence="2" key="3">
    <citation type="submission" date="2025-09" db="UniProtKB">
        <authorList>
            <consortium name="Ensembl"/>
        </authorList>
    </citation>
    <scope>IDENTIFICATION</scope>
</reference>
<accession>A0A8C7VJW5</accession>
<dbReference type="PANTHER" id="PTHR47510">
    <property type="entry name" value="REVERSE TRANSCRIPTASE DOMAIN-CONTAINING PROTEIN"/>
    <property type="match status" value="1"/>
</dbReference>
<dbReference type="InterPro" id="IPR000477">
    <property type="entry name" value="RT_dom"/>
</dbReference>
<feature type="domain" description="Reverse transcriptase" evidence="1">
    <location>
        <begin position="128"/>
        <end position="394"/>
    </location>
</feature>
<reference evidence="2" key="1">
    <citation type="submission" date="2020-07" db="EMBL/GenBank/DDBJ databases">
        <title>A long reads based de novo assembly of the rainbow trout Arlee double haploid line genome.</title>
        <authorList>
            <person name="Gao G."/>
            <person name="Palti Y."/>
        </authorList>
    </citation>
    <scope>NUCLEOTIDE SEQUENCE [LARGE SCALE GENOMIC DNA]</scope>
</reference>
<dbReference type="GO" id="GO:0016706">
    <property type="term" value="F:2-oxoglutarate-dependent dioxygenase activity"/>
    <property type="evidence" value="ECO:0007669"/>
    <property type="project" value="InterPro"/>
</dbReference>
<dbReference type="PROSITE" id="PS50878">
    <property type="entry name" value="RT_POL"/>
    <property type="match status" value="1"/>
</dbReference>
<dbReference type="Ensembl" id="ENSOMYT00000033858.2">
    <property type="protein sequence ID" value="ENSOMYP00000031046.2"/>
    <property type="gene ID" value="ENSOMYG00000014549.2"/>
</dbReference>
<reference evidence="2" key="2">
    <citation type="submission" date="2025-08" db="UniProtKB">
        <authorList>
            <consortium name="Ensembl"/>
        </authorList>
    </citation>
    <scope>IDENTIFICATION</scope>
</reference>
<evidence type="ECO:0000313" key="3">
    <source>
        <dbReference type="Proteomes" id="UP000694395"/>
    </source>
</evidence>
<evidence type="ECO:0000313" key="2">
    <source>
        <dbReference type="Ensembl" id="ENSOMYP00000031046.2"/>
    </source>
</evidence>
<protein>
    <recommendedName>
        <fullName evidence="1">Reverse transcriptase domain-containing protein</fullName>
    </recommendedName>
</protein>
<name>A0A8C7VJW5_ONCMY</name>
<dbReference type="Pfam" id="PF09004">
    <property type="entry name" value="ALKBH8_N"/>
    <property type="match status" value="1"/>
</dbReference>
<dbReference type="InterPro" id="IPR015095">
    <property type="entry name" value="AlkB_hom8_N"/>
</dbReference>
<evidence type="ECO:0000259" key="1">
    <source>
        <dbReference type="PROSITE" id="PS50878"/>
    </source>
</evidence>
<dbReference type="Proteomes" id="UP000694395">
    <property type="component" value="Chromosome 10"/>
</dbReference>
<dbReference type="InterPro" id="IPR043502">
    <property type="entry name" value="DNA/RNA_pol_sf"/>
</dbReference>
<dbReference type="GO" id="GO:0008168">
    <property type="term" value="F:methyltransferase activity"/>
    <property type="evidence" value="ECO:0007669"/>
    <property type="project" value="InterPro"/>
</dbReference>